<dbReference type="PANTHER" id="PTHR34319">
    <property type="entry name" value="MAJOR EXPORTED PROTEIN"/>
    <property type="match status" value="1"/>
</dbReference>
<dbReference type="SUPFAM" id="SSF141452">
    <property type="entry name" value="Hcp1-like"/>
    <property type="match status" value="1"/>
</dbReference>
<comment type="caution">
    <text evidence="1">The sequence shown here is derived from an EMBL/GenBank/DDBJ whole genome shotgun (WGS) entry which is preliminary data.</text>
</comment>
<evidence type="ECO:0000313" key="2">
    <source>
        <dbReference type="Proteomes" id="UP000023464"/>
    </source>
</evidence>
<dbReference type="InterPro" id="IPR008514">
    <property type="entry name" value="T6SS_Hcp"/>
</dbReference>
<sequence length="159" mass="17994">MSYMIYLSLNGKKQGLISAGCSTLDSIGNRYQNGHENQIQVLSLNHTITRQQNVSHQPIQFIKPVDKSSPLLAMAIDSNESLNGAFVFYRTSQAGQLELFYEVKITEATITDISCIYPHSINDFDAMPYERVSLNYKSISWNHITAGTSAYSIWEDRNY</sequence>
<dbReference type="NCBIfam" id="TIGR03344">
    <property type="entry name" value="VI_effect_Hcp1"/>
    <property type="match status" value="1"/>
</dbReference>
<dbReference type="InterPro" id="IPR052947">
    <property type="entry name" value="T6SS_Hcp1_domain"/>
</dbReference>
<evidence type="ECO:0000313" key="1">
    <source>
        <dbReference type="EMBL" id="EYU13551.1"/>
    </source>
</evidence>
<accession>A0A022PCW8</accession>
<organism evidence="1 2">
    <name type="scientific">Photorhabdus aegyptia</name>
    <dbReference type="NCBI Taxonomy" id="2805098"/>
    <lineage>
        <taxon>Bacteria</taxon>
        <taxon>Pseudomonadati</taxon>
        <taxon>Pseudomonadota</taxon>
        <taxon>Gammaproteobacteria</taxon>
        <taxon>Enterobacterales</taxon>
        <taxon>Morganellaceae</taxon>
        <taxon>Photorhabdus</taxon>
    </lineage>
</organism>
<dbReference type="Pfam" id="PF05638">
    <property type="entry name" value="T6SS_HCP"/>
    <property type="match status" value="1"/>
</dbReference>
<dbReference type="Proteomes" id="UP000023464">
    <property type="component" value="Unassembled WGS sequence"/>
</dbReference>
<keyword evidence="2" id="KW-1185">Reference proteome</keyword>
<protein>
    <submittedName>
        <fullName evidence="1">Type VI secretion system effector, Hcp1 family</fullName>
    </submittedName>
</protein>
<dbReference type="PATRIC" id="fig|1393736.3.peg.4021"/>
<name>A0A022PCW8_9GAMM</name>
<dbReference type="AlphaFoldDB" id="A0A022PCW8"/>
<dbReference type="InterPro" id="IPR036624">
    <property type="entry name" value="Hcp1-lik_sf"/>
</dbReference>
<dbReference type="RefSeq" id="WP_036782360.1">
    <property type="nucleotide sequence ID" value="NZ_CAWLTM010000036.1"/>
</dbReference>
<dbReference type="PANTHER" id="PTHR34319:SF7">
    <property type="entry name" value="HNH ENDONUCLEASE DOMAIN-CONTAINING PROTEIN"/>
    <property type="match status" value="1"/>
</dbReference>
<gene>
    <name evidence="1" type="ORF">BA1DRAFT_03937</name>
</gene>
<reference evidence="1 2" key="1">
    <citation type="submission" date="2014-03" db="EMBL/GenBank/DDBJ databases">
        <title>Draft Genome of Photorhabdus luminescens BA1, an Egyptian Isolate.</title>
        <authorList>
            <person name="Ghazal S."/>
            <person name="Hurst S.G.IV."/>
            <person name="Morris K."/>
            <person name="Thomas K."/>
            <person name="Tisa L.S."/>
        </authorList>
    </citation>
    <scope>NUCLEOTIDE SEQUENCE [LARGE SCALE GENOMIC DNA]</scope>
    <source>
        <strain evidence="1 2">BA1</strain>
    </source>
</reference>
<proteinExistence type="predicted"/>
<dbReference type="Gene3D" id="2.30.110.20">
    <property type="entry name" value="Hcp1-like"/>
    <property type="match status" value="1"/>
</dbReference>
<dbReference type="EMBL" id="JFGV01000079">
    <property type="protein sequence ID" value="EYU13551.1"/>
    <property type="molecule type" value="Genomic_DNA"/>
</dbReference>